<reference evidence="2" key="1">
    <citation type="journal article" date="2021" name="Proc. Natl. Acad. Sci. U.S.A.">
        <title>A Catalog of Tens of Thousands of Viruses from Human Metagenomes Reveals Hidden Associations with Chronic Diseases.</title>
        <authorList>
            <person name="Tisza M.J."/>
            <person name="Buck C.B."/>
        </authorList>
    </citation>
    <scope>NUCLEOTIDE SEQUENCE</scope>
    <source>
        <strain evidence="2">CtqBH20</strain>
    </source>
</reference>
<organism evidence="2">
    <name type="scientific">Siphoviridae sp. ctqBH20</name>
    <dbReference type="NCBI Taxonomy" id="2825680"/>
    <lineage>
        <taxon>Viruses</taxon>
        <taxon>Duplodnaviria</taxon>
        <taxon>Heunggongvirae</taxon>
        <taxon>Uroviricota</taxon>
        <taxon>Caudoviricetes</taxon>
    </lineage>
</organism>
<sequence length="84" mass="9639">MRAEKGNKVYTITEEQKEYYQNDGFDIFSDDGEIIAYGTGKNVPYEKYAALKKENEVLKEKLAETETPQADEKPEESKTKPAKK</sequence>
<evidence type="ECO:0000256" key="1">
    <source>
        <dbReference type="SAM" id="MobiDB-lite"/>
    </source>
</evidence>
<dbReference type="EMBL" id="BK015626">
    <property type="protein sequence ID" value="DAE16530.1"/>
    <property type="molecule type" value="Genomic_DNA"/>
</dbReference>
<name>A0A8S5QC55_9CAUD</name>
<proteinExistence type="predicted"/>
<evidence type="ECO:0000313" key="2">
    <source>
        <dbReference type="EMBL" id="DAE16530.1"/>
    </source>
</evidence>
<protein>
    <submittedName>
        <fullName evidence="2">Protein phosphatase 1 regulatory subunit KINSASE G - I</fullName>
    </submittedName>
</protein>
<feature type="region of interest" description="Disordered" evidence="1">
    <location>
        <begin position="61"/>
        <end position="84"/>
    </location>
</feature>
<accession>A0A8S5QC55</accession>